<protein>
    <submittedName>
        <fullName evidence="2">Uncharacterized protein</fullName>
    </submittedName>
</protein>
<sequence>MISSTLALNEVTRGDQESEEKREEHERKKLCHLIASCDIDAVYLGSDHKLTSHMRLYITKQSTPSMALFKGYFFALLNAEEGNPNGLVWVYLDKGSYHMRWGGKQDRDGHLNGPFDMTHGREYLALNDTQRWLAVRLGHAEYDEKEGGAGLPQFMQIYLKRVPADS</sequence>
<evidence type="ECO:0000313" key="3">
    <source>
        <dbReference type="Proteomes" id="UP000326565"/>
    </source>
</evidence>
<proteinExistence type="predicted"/>
<keyword evidence="3" id="KW-1185">Reference proteome</keyword>
<reference evidence="2 3" key="1">
    <citation type="submission" date="2019-04" db="EMBL/GenBank/DDBJ databases">
        <title>Friends and foes A comparative genomics study of 23 Aspergillus species from section Flavi.</title>
        <authorList>
            <consortium name="DOE Joint Genome Institute"/>
            <person name="Kjaerbolling I."/>
            <person name="Vesth T."/>
            <person name="Frisvad J.C."/>
            <person name="Nybo J.L."/>
            <person name="Theobald S."/>
            <person name="Kildgaard S."/>
            <person name="Isbrandt T."/>
            <person name="Kuo A."/>
            <person name="Sato A."/>
            <person name="Lyhne E.K."/>
            <person name="Kogle M.E."/>
            <person name="Wiebenga A."/>
            <person name="Kun R.S."/>
            <person name="Lubbers R.J."/>
            <person name="Makela M.R."/>
            <person name="Barry K."/>
            <person name="Chovatia M."/>
            <person name="Clum A."/>
            <person name="Daum C."/>
            <person name="Haridas S."/>
            <person name="He G."/>
            <person name="LaButti K."/>
            <person name="Lipzen A."/>
            <person name="Mondo S."/>
            <person name="Riley R."/>
            <person name="Salamov A."/>
            <person name="Simmons B.A."/>
            <person name="Magnuson J.K."/>
            <person name="Henrissat B."/>
            <person name="Mortensen U.H."/>
            <person name="Larsen T.O."/>
            <person name="Devries R.P."/>
            <person name="Grigoriev I.V."/>
            <person name="Machida M."/>
            <person name="Baker S.E."/>
            <person name="Andersen M.R."/>
        </authorList>
    </citation>
    <scope>NUCLEOTIDE SEQUENCE [LARGE SCALE GENOMIC DNA]</scope>
    <source>
        <strain evidence="2 3">CBS 151.66</strain>
    </source>
</reference>
<evidence type="ECO:0000256" key="1">
    <source>
        <dbReference type="SAM" id="MobiDB-lite"/>
    </source>
</evidence>
<accession>A0A5N5WTA7</accession>
<name>A0A5N5WTA7_9EURO</name>
<dbReference type="Proteomes" id="UP000326565">
    <property type="component" value="Unassembled WGS sequence"/>
</dbReference>
<feature type="compositionally biased region" description="Basic and acidic residues" evidence="1">
    <location>
        <begin position="12"/>
        <end position="24"/>
    </location>
</feature>
<dbReference type="OrthoDB" id="3928002at2759"/>
<dbReference type="AlphaFoldDB" id="A0A5N5WTA7"/>
<feature type="region of interest" description="Disordered" evidence="1">
    <location>
        <begin position="1"/>
        <end position="24"/>
    </location>
</feature>
<evidence type="ECO:0000313" key="2">
    <source>
        <dbReference type="EMBL" id="KAB8070424.1"/>
    </source>
</evidence>
<dbReference type="EMBL" id="ML732303">
    <property type="protein sequence ID" value="KAB8070424.1"/>
    <property type="molecule type" value="Genomic_DNA"/>
</dbReference>
<organism evidence="2 3">
    <name type="scientific">Aspergillus leporis</name>
    <dbReference type="NCBI Taxonomy" id="41062"/>
    <lineage>
        <taxon>Eukaryota</taxon>
        <taxon>Fungi</taxon>
        <taxon>Dikarya</taxon>
        <taxon>Ascomycota</taxon>
        <taxon>Pezizomycotina</taxon>
        <taxon>Eurotiomycetes</taxon>
        <taxon>Eurotiomycetidae</taxon>
        <taxon>Eurotiales</taxon>
        <taxon>Aspergillaceae</taxon>
        <taxon>Aspergillus</taxon>
        <taxon>Aspergillus subgen. Circumdati</taxon>
    </lineage>
</organism>
<gene>
    <name evidence="2" type="ORF">BDV29DRAFT_194112</name>
</gene>